<dbReference type="AlphaFoldDB" id="A6JLF4"/>
<proteinExistence type="predicted"/>
<accession>A6JLF4</accession>
<organism evidence="1 2">
    <name type="scientific">Rattus norvegicus</name>
    <name type="common">Rat</name>
    <dbReference type="NCBI Taxonomy" id="10116"/>
    <lineage>
        <taxon>Eukaryota</taxon>
        <taxon>Metazoa</taxon>
        <taxon>Chordata</taxon>
        <taxon>Craniata</taxon>
        <taxon>Vertebrata</taxon>
        <taxon>Euteleostomi</taxon>
        <taxon>Mammalia</taxon>
        <taxon>Eutheria</taxon>
        <taxon>Euarchontoglires</taxon>
        <taxon>Glires</taxon>
        <taxon>Rodentia</taxon>
        <taxon>Myomorpha</taxon>
        <taxon>Muroidea</taxon>
        <taxon>Muridae</taxon>
        <taxon>Murinae</taxon>
        <taxon>Rattus</taxon>
    </lineage>
</organism>
<sequence length="24" mass="2815">MSRSTGRKTKLWHHLSLMLSASRM</sequence>
<name>A6JLF4_RAT</name>
<dbReference type="Proteomes" id="UP000234681">
    <property type="component" value="Chromosome 11"/>
</dbReference>
<evidence type="ECO:0000313" key="1">
    <source>
        <dbReference type="EMBL" id="EDM10719.1"/>
    </source>
</evidence>
<protein>
    <submittedName>
        <fullName evidence="1">RCG58781</fullName>
    </submittedName>
</protein>
<evidence type="ECO:0000313" key="2">
    <source>
        <dbReference type="Proteomes" id="UP000234681"/>
    </source>
</evidence>
<dbReference type="EMBL" id="CH473989">
    <property type="protein sequence ID" value="EDM10719.1"/>
    <property type="molecule type" value="Genomic_DNA"/>
</dbReference>
<gene>
    <name evidence="1" type="ORF">rCG_58781</name>
</gene>
<reference evidence="2" key="1">
    <citation type="submission" date="2005-09" db="EMBL/GenBank/DDBJ databases">
        <authorList>
            <person name="Mural R.J."/>
            <person name="Li P.W."/>
            <person name="Adams M.D."/>
            <person name="Amanatides P.G."/>
            <person name="Baden-Tillson H."/>
            <person name="Barnstead M."/>
            <person name="Chin S.H."/>
            <person name="Dew I."/>
            <person name="Evans C.A."/>
            <person name="Ferriera S."/>
            <person name="Flanigan M."/>
            <person name="Fosler C."/>
            <person name="Glodek A."/>
            <person name="Gu Z."/>
            <person name="Holt R.A."/>
            <person name="Jennings D."/>
            <person name="Kraft C.L."/>
            <person name="Lu F."/>
            <person name="Nguyen T."/>
            <person name="Nusskern D.R."/>
            <person name="Pfannkoch C.M."/>
            <person name="Sitter C."/>
            <person name="Sutton G.G."/>
            <person name="Venter J.C."/>
            <person name="Wang Z."/>
            <person name="Woodage T."/>
            <person name="Zheng X.H."/>
            <person name="Zhong F."/>
        </authorList>
    </citation>
    <scope>NUCLEOTIDE SEQUENCE [LARGE SCALE GENOMIC DNA]</scope>
    <source>
        <strain>BN</strain>
        <strain evidence="2">Sprague-Dawley</strain>
    </source>
</reference>